<evidence type="ECO:0000256" key="2">
    <source>
        <dbReference type="SAM" id="MobiDB-lite"/>
    </source>
</evidence>
<dbReference type="OrthoDB" id="9949487at2759"/>
<sequence>MNPIVDSDLKDRPTKCLHRFNPYPINTVPRIRPATGFQHRDISPPTGKPVWNDPRKKDEQWSNSLRKYKVILNHRSMESAVSRKAPFAARTRDTGCRYKDDRMGNFPPYNTLNDPHLFGYYTKKFGVQLQPRCPSRPRSARHPRLSSSRTGHSRHGSVVDGDILYEVTVKTGQKREAGTNAKVSSF</sequence>
<proteinExistence type="predicted"/>
<feature type="region of interest" description="Disordered" evidence="2">
    <location>
        <begin position="36"/>
        <end position="58"/>
    </location>
</feature>
<dbReference type="PROSITE" id="PS50095">
    <property type="entry name" value="PLAT"/>
    <property type="match status" value="1"/>
</dbReference>
<evidence type="ECO:0000259" key="3">
    <source>
        <dbReference type="PROSITE" id="PS50095"/>
    </source>
</evidence>
<comment type="caution">
    <text evidence="1">Lacks conserved residue(s) required for the propagation of feature annotation.</text>
</comment>
<accession>A0A401NKD1</accession>
<dbReference type="AlphaFoldDB" id="A0A401NKD1"/>
<name>A0A401NKD1_SCYTO</name>
<evidence type="ECO:0000313" key="5">
    <source>
        <dbReference type="Proteomes" id="UP000288216"/>
    </source>
</evidence>
<keyword evidence="5" id="KW-1185">Reference proteome</keyword>
<dbReference type="EMBL" id="BFAA01007633">
    <property type="protein sequence ID" value="GCB61307.1"/>
    <property type="molecule type" value="Genomic_DNA"/>
</dbReference>
<comment type="caution">
    <text evidence="4">The sequence shown here is derived from an EMBL/GenBank/DDBJ whole genome shotgun (WGS) entry which is preliminary data.</text>
</comment>
<evidence type="ECO:0000313" key="4">
    <source>
        <dbReference type="EMBL" id="GCB61307.1"/>
    </source>
</evidence>
<gene>
    <name evidence="4" type="ORF">scyTo_0014314</name>
</gene>
<protein>
    <recommendedName>
        <fullName evidence="3">PLAT domain-containing protein</fullName>
    </recommendedName>
</protein>
<feature type="region of interest" description="Disordered" evidence="2">
    <location>
        <begin position="131"/>
        <end position="157"/>
    </location>
</feature>
<reference evidence="4 5" key="1">
    <citation type="journal article" date="2018" name="Nat. Ecol. Evol.">
        <title>Shark genomes provide insights into elasmobranch evolution and the origin of vertebrates.</title>
        <authorList>
            <person name="Hara Y"/>
            <person name="Yamaguchi K"/>
            <person name="Onimaru K"/>
            <person name="Kadota M"/>
            <person name="Koyanagi M"/>
            <person name="Keeley SD"/>
            <person name="Tatsumi K"/>
            <person name="Tanaka K"/>
            <person name="Motone F"/>
            <person name="Kageyama Y"/>
            <person name="Nozu R"/>
            <person name="Adachi N"/>
            <person name="Nishimura O"/>
            <person name="Nakagawa R"/>
            <person name="Tanegashima C"/>
            <person name="Kiyatake I"/>
            <person name="Matsumoto R"/>
            <person name="Murakumo K"/>
            <person name="Nishida K"/>
            <person name="Terakita A"/>
            <person name="Kuratani S"/>
            <person name="Sato K"/>
            <person name="Hyodo S Kuraku.S."/>
        </authorList>
    </citation>
    <scope>NUCLEOTIDE SEQUENCE [LARGE SCALE GENOMIC DNA]</scope>
</reference>
<evidence type="ECO:0000256" key="1">
    <source>
        <dbReference type="PROSITE-ProRule" id="PRU00152"/>
    </source>
</evidence>
<dbReference type="InterPro" id="IPR001024">
    <property type="entry name" value="PLAT/LH2_dom"/>
</dbReference>
<feature type="domain" description="PLAT" evidence="3">
    <location>
        <begin position="163"/>
        <end position="186"/>
    </location>
</feature>
<dbReference type="Proteomes" id="UP000288216">
    <property type="component" value="Unassembled WGS sequence"/>
</dbReference>
<organism evidence="4 5">
    <name type="scientific">Scyliorhinus torazame</name>
    <name type="common">Cloudy catshark</name>
    <name type="synonym">Catulus torazame</name>
    <dbReference type="NCBI Taxonomy" id="75743"/>
    <lineage>
        <taxon>Eukaryota</taxon>
        <taxon>Metazoa</taxon>
        <taxon>Chordata</taxon>
        <taxon>Craniata</taxon>
        <taxon>Vertebrata</taxon>
        <taxon>Chondrichthyes</taxon>
        <taxon>Elasmobranchii</taxon>
        <taxon>Galeomorphii</taxon>
        <taxon>Galeoidea</taxon>
        <taxon>Carcharhiniformes</taxon>
        <taxon>Scyliorhinidae</taxon>
        <taxon>Scyliorhinus</taxon>
    </lineage>
</organism>